<dbReference type="eggNOG" id="COG1396">
    <property type="taxonomic scope" value="Bacteria"/>
</dbReference>
<dbReference type="InterPro" id="IPR010982">
    <property type="entry name" value="Lambda_DNA-bd_dom_sf"/>
</dbReference>
<keyword evidence="4" id="KW-1185">Reference proteome</keyword>
<dbReference type="OrthoDB" id="288015at2"/>
<dbReference type="EMBL" id="CP002546">
    <property type="protein sequence ID" value="ADY58760.1"/>
    <property type="molecule type" value="Genomic_DNA"/>
</dbReference>
<dbReference type="Pfam" id="PF12844">
    <property type="entry name" value="HTH_19"/>
    <property type="match status" value="1"/>
</dbReference>
<dbReference type="GO" id="GO:0003677">
    <property type="term" value="F:DNA binding"/>
    <property type="evidence" value="ECO:0007669"/>
    <property type="project" value="UniProtKB-KW"/>
</dbReference>
<dbReference type="PANTHER" id="PTHR46558:SF4">
    <property type="entry name" value="DNA-BIDING PHAGE PROTEIN"/>
    <property type="match status" value="1"/>
</dbReference>
<dbReference type="PANTHER" id="PTHR46558">
    <property type="entry name" value="TRACRIPTIONAL REGULATORY PROTEIN-RELATED-RELATED"/>
    <property type="match status" value="1"/>
</dbReference>
<protein>
    <submittedName>
        <fullName evidence="3">Helix-turn-helix domain protein</fullName>
    </submittedName>
</protein>
<dbReference type="KEGG" id="pbs:Plabr_1144"/>
<gene>
    <name evidence="3" type="ordered locus">Plabr_1144</name>
</gene>
<reference evidence="4" key="1">
    <citation type="submission" date="2011-02" db="EMBL/GenBank/DDBJ databases">
        <title>The complete genome of Planctomyces brasiliensis DSM 5305.</title>
        <authorList>
            <person name="Lucas S."/>
            <person name="Copeland A."/>
            <person name="Lapidus A."/>
            <person name="Bruce D."/>
            <person name="Goodwin L."/>
            <person name="Pitluck S."/>
            <person name="Kyrpides N."/>
            <person name="Mavromatis K."/>
            <person name="Pagani I."/>
            <person name="Ivanova N."/>
            <person name="Ovchinnikova G."/>
            <person name="Lu M."/>
            <person name="Detter J.C."/>
            <person name="Han C."/>
            <person name="Land M."/>
            <person name="Hauser L."/>
            <person name="Markowitz V."/>
            <person name="Cheng J.-F."/>
            <person name="Hugenholtz P."/>
            <person name="Woyke T."/>
            <person name="Wu D."/>
            <person name="Tindall B."/>
            <person name="Pomrenke H.G."/>
            <person name="Brambilla E."/>
            <person name="Klenk H.-P."/>
            <person name="Eisen J.A."/>
        </authorList>
    </citation>
    <scope>NUCLEOTIDE SEQUENCE [LARGE SCALE GENOMIC DNA]</scope>
    <source>
        <strain evidence="4">ATCC 49424 / DSM 5305 / JCM 21570 / NBRC 103401 / IFAM 1448</strain>
    </source>
</reference>
<feature type="domain" description="HTH cro/C1-type" evidence="2">
    <location>
        <begin position="7"/>
        <end position="65"/>
    </location>
</feature>
<dbReference type="STRING" id="756272.Plabr_1144"/>
<dbReference type="Proteomes" id="UP000006860">
    <property type="component" value="Chromosome"/>
</dbReference>
<dbReference type="SUPFAM" id="SSF47413">
    <property type="entry name" value="lambda repressor-like DNA-binding domains"/>
    <property type="match status" value="1"/>
</dbReference>
<dbReference type="HOGENOM" id="CLU_2095046_0_0_0"/>
<keyword evidence="1" id="KW-0238">DNA-binding</keyword>
<proteinExistence type="predicted"/>
<evidence type="ECO:0000313" key="4">
    <source>
        <dbReference type="Proteomes" id="UP000006860"/>
    </source>
</evidence>
<evidence type="ECO:0000256" key="1">
    <source>
        <dbReference type="ARBA" id="ARBA00023125"/>
    </source>
</evidence>
<dbReference type="PROSITE" id="PS50943">
    <property type="entry name" value="HTH_CROC1"/>
    <property type="match status" value="1"/>
</dbReference>
<dbReference type="SMART" id="SM00530">
    <property type="entry name" value="HTH_XRE"/>
    <property type="match status" value="1"/>
</dbReference>
<dbReference type="RefSeq" id="WP_013627493.1">
    <property type="nucleotide sequence ID" value="NC_015174.1"/>
</dbReference>
<evidence type="ECO:0000259" key="2">
    <source>
        <dbReference type="PROSITE" id="PS50943"/>
    </source>
</evidence>
<organism evidence="3 4">
    <name type="scientific">Rubinisphaera brasiliensis (strain ATCC 49424 / DSM 5305 / JCM 21570 / IAM 15109 / NBRC 103401 / IFAM 1448)</name>
    <name type="common">Planctomyces brasiliensis</name>
    <dbReference type="NCBI Taxonomy" id="756272"/>
    <lineage>
        <taxon>Bacteria</taxon>
        <taxon>Pseudomonadati</taxon>
        <taxon>Planctomycetota</taxon>
        <taxon>Planctomycetia</taxon>
        <taxon>Planctomycetales</taxon>
        <taxon>Planctomycetaceae</taxon>
        <taxon>Rubinisphaera</taxon>
    </lineage>
</organism>
<dbReference type="Gene3D" id="1.10.260.40">
    <property type="entry name" value="lambda repressor-like DNA-binding domains"/>
    <property type="match status" value="1"/>
</dbReference>
<accession>F0SKU0</accession>
<evidence type="ECO:0000313" key="3">
    <source>
        <dbReference type="EMBL" id="ADY58760.1"/>
    </source>
</evidence>
<name>F0SKU0_RUBBR</name>
<dbReference type="AlphaFoldDB" id="F0SKU0"/>
<dbReference type="CDD" id="cd00093">
    <property type="entry name" value="HTH_XRE"/>
    <property type="match status" value="1"/>
</dbReference>
<sequence>MRFGERLRELRQAKNLSQRDLAEQVGVNFTYISKIENEKLDFAQFPGEELIRKLAKALDADEDELLILAEKIPEQIKKRVMERPDAFRKFANLDDKTINRILEEYGEDE</sequence>
<dbReference type="InterPro" id="IPR001387">
    <property type="entry name" value="Cro/C1-type_HTH"/>
</dbReference>